<dbReference type="AlphaFoldDB" id="A0A1H0FA08"/>
<name>A0A1H0FA08_9BACI</name>
<organism evidence="1 2">
    <name type="scientific">Tenuibacillus multivorans</name>
    <dbReference type="NCBI Taxonomy" id="237069"/>
    <lineage>
        <taxon>Bacteria</taxon>
        <taxon>Bacillati</taxon>
        <taxon>Bacillota</taxon>
        <taxon>Bacilli</taxon>
        <taxon>Bacillales</taxon>
        <taxon>Bacillaceae</taxon>
        <taxon>Tenuibacillus</taxon>
    </lineage>
</organism>
<gene>
    <name evidence="1" type="ORF">SAMN05216498_0200</name>
</gene>
<keyword evidence="2" id="KW-1185">Reference proteome</keyword>
<proteinExistence type="predicted"/>
<evidence type="ECO:0000313" key="1">
    <source>
        <dbReference type="EMBL" id="SDN91431.1"/>
    </source>
</evidence>
<dbReference type="EMBL" id="FNIG01000011">
    <property type="protein sequence ID" value="SDN91431.1"/>
    <property type="molecule type" value="Genomic_DNA"/>
</dbReference>
<dbReference type="Proteomes" id="UP000199334">
    <property type="component" value="Unassembled WGS sequence"/>
</dbReference>
<reference evidence="1 2" key="1">
    <citation type="submission" date="2016-10" db="EMBL/GenBank/DDBJ databases">
        <authorList>
            <person name="de Groot N.N."/>
        </authorList>
    </citation>
    <scope>NUCLEOTIDE SEQUENCE [LARGE SCALE GENOMIC DNA]</scope>
    <source>
        <strain evidence="1 2">CGMCC 1.3442</strain>
    </source>
</reference>
<sequence length="62" mass="7194">MKIKGNVKRVGQPIYFWGKRARKVPLDIKEMVYDQYYSINTLFIYCASSLGIIVKCPSHVLL</sequence>
<protein>
    <submittedName>
        <fullName evidence="1">Uncharacterized protein</fullName>
    </submittedName>
</protein>
<evidence type="ECO:0000313" key="2">
    <source>
        <dbReference type="Proteomes" id="UP000199334"/>
    </source>
</evidence>
<accession>A0A1H0FA08</accession>